<name>A0ABP5UDW4_9ACTN</name>
<proteinExistence type="predicted"/>
<sequence length="79" mass="8664">MAVEEEPLSPIAGIDLRYLNAKITEDEGDLILLIDDGEVQVEFTSGMGGNWQQAIVGAQKMASTALEYAASLRRRPNRE</sequence>
<gene>
    <name evidence="1" type="ORF">GCM10010170_083230</name>
</gene>
<organism evidence="1 2">
    <name type="scientific">Dactylosporangium salmoneum</name>
    <dbReference type="NCBI Taxonomy" id="53361"/>
    <lineage>
        <taxon>Bacteria</taxon>
        <taxon>Bacillati</taxon>
        <taxon>Actinomycetota</taxon>
        <taxon>Actinomycetes</taxon>
        <taxon>Micromonosporales</taxon>
        <taxon>Micromonosporaceae</taxon>
        <taxon>Dactylosporangium</taxon>
    </lineage>
</organism>
<evidence type="ECO:0000313" key="1">
    <source>
        <dbReference type="EMBL" id="GAA2377778.1"/>
    </source>
</evidence>
<dbReference type="EMBL" id="BAAARV010000083">
    <property type="protein sequence ID" value="GAA2377778.1"/>
    <property type="molecule type" value="Genomic_DNA"/>
</dbReference>
<reference evidence="2" key="1">
    <citation type="journal article" date="2019" name="Int. J. Syst. Evol. Microbiol.">
        <title>The Global Catalogue of Microorganisms (GCM) 10K type strain sequencing project: providing services to taxonomists for standard genome sequencing and annotation.</title>
        <authorList>
            <consortium name="The Broad Institute Genomics Platform"/>
            <consortium name="The Broad Institute Genome Sequencing Center for Infectious Disease"/>
            <person name="Wu L."/>
            <person name="Ma J."/>
        </authorList>
    </citation>
    <scope>NUCLEOTIDE SEQUENCE [LARGE SCALE GENOMIC DNA]</scope>
    <source>
        <strain evidence="2">JCM 3272</strain>
    </source>
</reference>
<comment type="caution">
    <text evidence="1">The sequence shown here is derived from an EMBL/GenBank/DDBJ whole genome shotgun (WGS) entry which is preliminary data.</text>
</comment>
<evidence type="ECO:0000313" key="2">
    <source>
        <dbReference type="Proteomes" id="UP001501444"/>
    </source>
</evidence>
<dbReference type="Proteomes" id="UP001501444">
    <property type="component" value="Unassembled WGS sequence"/>
</dbReference>
<protein>
    <submittedName>
        <fullName evidence="1">Uncharacterized protein</fullName>
    </submittedName>
</protein>
<keyword evidence="2" id="KW-1185">Reference proteome</keyword>
<dbReference type="RefSeq" id="WP_344618158.1">
    <property type="nucleotide sequence ID" value="NZ_BAAARV010000083.1"/>
</dbReference>
<accession>A0ABP5UDW4</accession>